<proteinExistence type="predicted"/>
<evidence type="ECO:0000313" key="2">
    <source>
        <dbReference type="Proteomes" id="UP000030645"/>
    </source>
</evidence>
<keyword evidence="2" id="KW-1185">Reference proteome</keyword>
<name>W9RM90_9ROSA</name>
<reference evidence="2" key="1">
    <citation type="submission" date="2013-01" db="EMBL/GenBank/DDBJ databases">
        <title>Draft Genome Sequence of a Mulberry Tree, Morus notabilis C.K. Schneid.</title>
        <authorList>
            <person name="He N."/>
            <person name="Zhao S."/>
        </authorList>
    </citation>
    <scope>NUCLEOTIDE SEQUENCE</scope>
</reference>
<dbReference type="Proteomes" id="UP000030645">
    <property type="component" value="Unassembled WGS sequence"/>
</dbReference>
<sequence length="65" mass="7439">MQETYKVQNLLKRELKSVELGGRTGQKAMAGVATAAEFGGEDKEFVFYTSFDEKTMKMIKTYDKY</sequence>
<dbReference type="EMBL" id="KE344391">
    <property type="protein sequence ID" value="EXB59951.1"/>
    <property type="molecule type" value="Genomic_DNA"/>
</dbReference>
<gene>
    <name evidence="1" type="ORF">L484_013072</name>
</gene>
<evidence type="ECO:0000313" key="1">
    <source>
        <dbReference type="EMBL" id="EXB59951.1"/>
    </source>
</evidence>
<organism evidence="1 2">
    <name type="scientific">Morus notabilis</name>
    <dbReference type="NCBI Taxonomy" id="981085"/>
    <lineage>
        <taxon>Eukaryota</taxon>
        <taxon>Viridiplantae</taxon>
        <taxon>Streptophyta</taxon>
        <taxon>Embryophyta</taxon>
        <taxon>Tracheophyta</taxon>
        <taxon>Spermatophyta</taxon>
        <taxon>Magnoliopsida</taxon>
        <taxon>eudicotyledons</taxon>
        <taxon>Gunneridae</taxon>
        <taxon>Pentapetalae</taxon>
        <taxon>rosids</taxon>
        <taxon>fabids</taxon>
        <taxon>Rosales</taxon>
        <taxon>Moraceae</taxon>
        <taxon>Moreae</taxon>
        <taxon>Morus</taxon>
    </lineage>
</organism>
<protein>
    <submittedName>
        <fullName evidence="1">Uncharacterized protein</fullName>
    </submittedName>
</protein>
<dbReference type="AlphaFoldDB" id="W9RM90"/>
<accession>W9RM90</accession>